<reference evidence="3 4" key="1">
    <citation type="submission" date="2023-11" db="EMBL/GenBank/DDBJ databases">
        <title>MicrobeMod: A computational toolkit for identifying prokaryotic methylation and restriction-modification with nanopore sequencing.</title>
        <authorList>
            <person name="Crits-Christoph A."/>
            <person name="Kang S.C."/>
            <person name="Lee H."/>
            <person name="Ostrov N."/>
        </authorList>
    </citation>
    <scope>NUCLEOTIDE SEQUENCE [LARGE SCALE GENOMIC DNA]</scope>
    <source>
        <strain evidence="3 4">ATCC 25935</strain>
    </source>
</reference>
<keyword evidence="2" id="KW-0479">Metal-binding</keyword>
<dbReference type="Proteomes" id="UP001326110">
    <property type="component" value="Chromosome"/>
</dbReference>
<dbReference type="SUPFAM" id="SSF109854">
    <property type="entry name" value="DinB/YfiT-like putative metalloenzymes"/>
    <property type="match status" value="1"/>
</dbReference>
<evidence type="ECO:0000256" key="2">
    <source>
        <dbReference type="ARBA" id="ARBA00022723"/>
    </source>
</evidence>
<dbReference type="Gene3D" id="1.20.120.450">
    <property type="entry name" value="dinb family like domain"/>
    <property type="match status" value="1"/>
</dbReference>
<comment type="similarity">
    <text evidence="1">Belongs to the DinB family.</text>
</comment>
<dbReference type="InterPro" id="IPR034660">
    <property type="entry name" value="DinB/YfiT-like"/>
</dbReference>
<keyword evidence="4" id="KW-1185">Reference proteome</keyword>
<evidence type="ECO:0000313" key="3">
    <source>
        <dbReference type="EMBL" id="WQH03438.1"/>
    </source>
</evidence>
<protein>
    <submittedName>
        <fullName evidence="3">DinB family protein</fullName>
    </submittedName>
</protein>
<accession>A0ABZ0XVI7</accession>
<proteinExistence type="inferred from homology"/>
<name>A0ABZ0XVI7_9BURK</name>
<organism evidence="3 4">
    <name type="scientific">Duganella zoogloeoides</name>
    <dbReference type="NCBI Taxonomy" id="75659"/>
    <lineage>
        <taxon>Bacteria</taxon>
        <taxon>Pseudomonadati</taxon>
        <taxon>Pseudomonadota</taxon>
        <taxon>Betaproteobacteria</taxon>
        <taxon>Burkholderiales</taxon>
        <taxon>Oxalobacteraceae</taxon>
        <taxon>Telluria group</taxon>
        <taxon>Duganella</taxon>
    </lineage>
</organism>
<evidence type="ECO:0000313" key="4">
    <source>
        <dbReference type="Proteomes" id="UP001326110"/>
    </source>
</evidence>
<dbReference type="RefSeq" id="WP_040377744.1">
    <property type="nucleotide sequence ID" value="NZ_CP140152.1"/>
</dbReference>
<dbReference type="PANTHER" id="PTHR37302">
    <property type="entry name" value="SLR1116 PROTEIN"/>
    <property type="match status" value="1"/>
</dbReference>
<dbReference type="Pfam" id="PF05163">
    <property type="entry name" value="DinB"/>
    <property type="match status" value="1"/>
</dbReference>
<dbReference type="EMBL" id="CP140152">
    <property type="protein sequence ID" value="WQH03438.1"/>
    <property type="molecule type" value="Genomic_DNA"/>
</dbReference>
<dbReference type="PANTHER" id="PTHR37302:SF1">
    <property type="entry name" value="PROTEIN DINB"/>
    <property type="match status" value="1"/>
</dbReference>
<sequence>MTGPEYLVVLAAYNADMNRQVYDAAARLPPGAFTAERGAFFGSLAGTLNHLLAGDTIWLGRFAGFRPAWTALAGVRDLPQPGGLAHHFGDDLAALRAQRELLDAIISAWAPQVTAGDMAATFEYRSKKGDTYRKNFGLVVTHFFNHQTHHRGQASTLLTQAGVDIGATDLIGWAPDIGAEPASQS</sequence>
<dbReference type="GeneID" id="43163414"/>
<evidence type="ECO:0000256" key="1">
    <source>
        <dbReference type="ARBA" id="ARBA00008635"/>
    </source>
</evidence>
<dbReference type="InterPro" id="IPR007837">
    <property type="entry name" value="DinB"/>
</dbReference>
<gene>
    <name evidence="3" type="ORF">SR858_20630</name>
</gene>